<sequence length="143" mass="16236">MKKLLIASATLFALNSCEKIEIEKPETPTQIKVEGIDLLTDGDLKKWSLVIYTENNISKFDSCAADDIFTFSKSKKEYSWLKNNTPCFDGDVDQVFSFELMPGDSILKINDFNYAVRKLTKDSLIIDTELHNLVVKVGYKAKK</sequence>
<accession>A0ABV7YUI2</accession>
<keyword evidence="2" id="KW-1185">Reference proteome</keyword>
<dbReference type="Proteomes" id="UP001595616">
    <property type="component" value="Unassembled WGS sequence"/>
</dbReference>
<dbReference type="EMBL" id="JBHRYQ010000001">
    <property type="protein sequence ID" value="MFC3810527.1"/>
    <property type="molecule type" value="Genomic_DNA"/>
</dbReference>
<proteinExistence type="predicted"/>
<evidence type="ECO:0000313" key="1">
    <source>
        <dbReference type="EMBL" id="MFC3810527.1"/>
    </source>
</evidence>
<organism evidence="1 2">
    <name type="scientific">Lacihabitans lacunae</name>
    <dbReference type="NCBI Taxonomy" id="1028214"/>
    <lineage>
        <taxon>Bacteria</taxon>
        <taxon>Pseudomonadati</taxon>
        <taxon>Bacteroidota</taxon>
        <taxon>Cytophagia</taxon>
        <taxon>Cytophagales</taxon>
        <taxon>Leadbetterellaceae</taxon>
        <taxon>Lacihabitans</taxon>
    </lineage>
</organism>
<evidence type="ECO:0008006" key="3">
    <source>
        <dbReference type="Google" id="ProtNLM"/>
    </source>
</evidence>
<evidence type="ECO:0000313" key="2">
    <source>
        <dbReference type="Proteomes" id="UP001595616"/>
    </source>
</evidence>
<reference evidence="2" key="1">
    <citation type="journal article" date="2019" name="Int. J. Syst. Evol. Microbiol.">
        <title>The Global Catalogue of Microorganisms (GCM) 10K type strain sequencing project: providing services to taxonomists for standard genome sequencing and annotation.</title>
        <authorList>
            <consortium name="The Broad Institute Genomics Platform"/>
            <consortium name="The Broad Institute Genome Sequencing Center for Infectious Disease"/>
            <person name="Wu L."/>
            <person name="Ma J."/>
        </authorList>
    </citation>
    <scope>NUCLEOTIDE SEQUENCE [LARGE SCALE GENOMIC DNA]</scope>
    <source>
        <strain evidence="2">CECT 7956</strain>
    </source>
</reference>
<protein>
    <recommendedName>
        <fullName evidence="3">Lipocalin-like domain-containing protein</fullName>
    </recommendedName>
</protein>
<gene>
    <name evidence="1" type="ORF">ACFOOI_07680</name>
</gene>
<dbReference type="RefSeq" id="WP_379836758.1">
    <property type="nucleotide sequence ID" value="NZ_JBHRYQ010000001.1"/>
</dbReference>
<name>A0ABV7YUI2_9BACT</name>
<comment type="caution">
    <text evidence="1">The sequence shown here is derived from an EMBL/GenBank/DDBJ whole genome shotgun (WGS) entry which is preliminary data.</text>
</comment>